<reference evidence="3" key="2">
    <citation type="submission" date="2020-09" db="EMBL/GenBank/DDBJ databases">
        <authorList>
            <person name="Sun Q."/>
            <person name="Zhou Y."/>
        </authorList>
    </citation>
    <scope>NUCLEOTIDE SEQUENCE</scope>
    <source>
        <strain evidence="3">CGMCC 1.15762</strain>
    </source>
</reference>
<sequence length="621" mass="70090">MATTPYLLQRGSTWSWRRRVPEFSTKTRHWQLSLRTKDRSIACIIARRLNYECDRMLDAITDGKLTTAQAKAWLTSVVRSELDRIERQRMISRMDPVGSSEEDRRLDWATARAWSHLASKGLHPELSAHDRRTVLNEGSSEADIASLETMLGVLSRDVLSEAGVNKMLRAARDSIQTATGETLNPTAETILSLRQLLLAGKAAAWSASEGREDPSLEQARALAREILDGTPAENTEPGEPLHISGETTLIEAPTPPQVSAQRPDFSFDPDIVALVERINAEKDREHIKEDTRKQLSSQAHLFVKATGITDVRDITQGHLKFYKSVLQRLPTSYGKSARDADRTIDELLARAEDLPEKKVGLSPRTINGHLDRFKLIFQFAKSESIAISDSIELGLLRVREEKRNRDKREAFTLPELQQVFRHPIWTGCRSTSRRHERGNIVKADGLYWGPILAGYSGARREEVLGLEPRDVVSVDGIPCYHIRDNMHRGVKTFSSERLVPIHAHLIELGFLRHVDDMRMRGATALFPELIATNDSQSFGDKIYYNWAKALVLQLDGNPRELCFHSFRHYAIAHLKELPEVSEKQRRDLVGHSGGDVHDEQYDVATSMTVMSGVVAKLPRLF</sequence>
<keyword evidence="4" id="KW-1185">Reference proteome</keyword>
<dbReference type="GO" id="GO:0003677">
    <property type="term" value="F:DNA binding"/>
    <property type="evidence" value="ECO:0007669"/>
    <property type="project" value="InterPro"/>
</dbReference>
<evidence type="ECO:0000256" key="1">
    <source>
        <dbReference type="ARBA" id="ARBA00023172"/>
    </source>
</evidence>
<dbReference type="InterPro" id="IPR046668">
    <property type="entry name" value="DUF6538"/>
</dbReference>
<dbReference type="RefSeq" id="WP_188788055.1">
    <property type="nucleotide sequence ID" value="NZ_BMJV01000001.1"/>
</dbReference>
<gene>
    <name evidence="3" type="ORF">GCM10011415_02590</name>
</gene>
<name>A0A8J3EEP2_9RHOB</name>
<dbReference type="InterPro" id="IPR011010">
    <property type="entry name" value="DNA_brk_join_enz"/>
</dbReference>
<dbReference type="Gene3D" id="1.10.443.10">
    <property type="entry name" value="Intergrase catalytic core"/>
    <property type="match status" value="1"/>
</dbReference>
<evidence type="ECO:0000313" key="3">
    <source>
        <dbReference type="EMBL" id="GGG60148.1"/>
    </source>
</evidence>
<accession>A0A8J3EEP2</accession>
<dbReference type="GO" id="GO:0006310">
    <property type="term" value="P:DNA recombination"/>
    <property type="evidence" value="ECO:0007669"/>
    <property type="project" value="UniProtKB-KW"/>
</dbReference>
<organism evidence="3 4">
    <name type="scientific">Salipiger pallidus</name>
    <dbReference type="NCBI Taxonomy" id="1775170"/>
    <lineage>
        <taxon>Bacteria</taxon>
        <taxon>Pseudomonadati</taxon>
        <taxon>Pseudomonadota</taxon>
        <taxon>Alphaproteobacteria</taxon>
        <taxon>Rhodobacterales</taxon>
        <taxon>Roseobacteraceae</taxon>
        <taxon>Salipiger</taxon>
    </lineage>
</organism>
<dbReference type="AlphaFoldDB" id="A0A8J3EEP2"/>
<proteinExistence type="predicted"/>
<comment type="caution">
    <text evidence="3">The sequence shown here is derived from an EMBL/GenBank/DDBJ whole genome shotgun (WGS) entry which is preliminary data.</text>
</comment>
<evidence type="ECO:0000259" key="2">
    <source>
        <dbReference type="Pfam" id="PF20172"/>
    </source>
</evidence>
<dbReference type="EMBL" id="BMJV01000001">
    <property type="protein sequence ID" value="GGG60148.1"/>
    <property type="molecule type" value="Genomic_DNA"/>
</dbReference>
<dbReference type="SUPFAM" id="SSF56349">
    <property type="entry name" value="DNA breaking-rejoining enzymes"/>
    <property type="match status" value="1"/>
</dbReference>
<dbReference type="Pfam" id="PF20172">
    <property type="entry name" value="DUF6538"/>
    <property type="match status" value="1"/>
</dbReference>
<evidence type="ECO:0000313" key="4">
    <source>
        <dbReference type="Proteomes" id="UP000617145"/>
    </source>
</evidence>
<dbReference type="InterPro" id="IPR013762">
    <property type="entry name" value="Integrase-like_cat_sf"/>
</dbReference>
<reference evidence="3" key="1">
    <citation type="journal article" date="2014" name="Int. J. Syst. Evol. Microbiol.">
        <title>Complete genome sequence of Corynebacterium casei LMG S-19264T (=DSM 44701T), isolated from a smear-ripened cheese.</title>
        <authorList>
            <consortium name="US DOE Joint Genome Institute (JGI-PGF)"/>
            <person name="Walter F."/>
            <person name="Albersmeier A."/>
            <person name="Kalinowski J."/>
            <person name="Ruckert C."/>
        </authorList>
    </citation>
    <scope>NUCLEOTIDE SEQUENCE</scope>
    <source>
        <strain evidence="3">CGMCC 1.15762</strain>
    </source>
</reference>
<feature type="domain" description="DUF6538" evidence="2">
    <location>
        <begin position="6"/>
        <end position="60"/>
    </location>
</feature>
<dbReference type="CDD" id="cd01184">
    <property type="entry name" value="INT_C_like_1"/>
    <property type="match status" value="1"/>
</dbReference>
<dbReference type="GO" id="GO:0015074">
    <property type="term" value="P:DNA integration"/>
    <property type="evidence" value="ECO:0007669"/>
    <property type="project" value="InterPro"/>
</dbReference>
<keyword evidence="1" id="KW-0233">DNA recombination</keyword>
<dbReference type="Proteomes" id="UP000617145">
    <property type="component" value="Unassembled WGS sequence"/>
</dbReference>
<protein>
    <recommendedName>
        <fullName evidence="2">DUF6538 domain-containing protein</fullName>
    </recommendedName>
</protein>